<protein>
    <submittedName>
        <fullName evidence="1">Uncharacterized protein</fullName>
    </submittedName>
</protein>
<name>A0A167JID7_9GAMM</name>
<accession>A0A167JID7</accession>
<dbReference type="RefSeq" id="WP_063368960.1">
    <property type="nucleotide sequence ID" value="NZ_AUYC01000038.1"/>
</dbReference>
<dbReference type="AlphaFoldDB" id="A0A167JID7"/>
<dbReference type="EMBL" id="AUYC01000038">
    <property type="protein sequence ID" value="KZN61145.1"/>
    <property type="molecule type" value="Genomic_DNA"/>
</dbReference>
<gene>
    <name evidence="1" type="ORF">N473_22650</name>
</gene>
<organism evidence="1 2">
    <name type="scientific">Pseudoalteromonas luteoviolacea CPMOR-1</name>
    <dbReference type="NCBI Taxonomy" id="1365248"/>
    <lineage>
        <taxon>Bacteria</taxon>
        <taxon>Pseudomonadati</taxon>
        <taxon>Pseudomonadota</taxon>
        <taxon>Gammaproteobacteria</taxon>
        <taxon>Alteromonadales</taxon>
        <taxon>Pseudoalteromonadaceae</taxon>
        <taxon>Pseudoalteromonas</taxon>
    </lineage>
</organism>
<reference evidence="1 2" key="1">
    <citation type="submission" date="2013-07" db="EMBL/GenBank/DDBJ databases">
        <title>Comparative Genomic and Metabolomic Analysis of Twelve Strains of Pseudoalteromonas luteoviolacea.</title>
        <authorList>
            <person name="Vynne N.G."/>
            <person name="Mansson M."/>
            <person name="Gram L."/>
        </authorList>
    </citation>
    <scope>NUCLEOTIDE SEQUENCE [LARGE SCALE GENOMIC DNA]</scope>
    <source>
        <strain evidence="1 2">CPMOR-1</strain>
    </source>
</reference>
<evidence type="ECO:0000313" key="2">
    <source>
        <dbReference type="Proteomes" id="UP000076486"/>
    </source>
</evidence>
<dbReference type="PATRIC" id="fig|1365248.3.peg.3616"/>
<proteinExistence type="predicted"/>
<dbReference type="Proteomes" id="UP000076486">
    <property type="component" value="Unassembled WGS sequence"/>
</dbReference>
<comment type="caution">
    <text evidence="1">The sequence shown here is derived from an EMBL/GenBank/DDBJ whole genome shotgun (WGS) entry which is preliminary data.</text>
</comment>
<sequence length="64" mass="7050">MDNICHTAYRSGEVGYAIGAEYRQTQITYEMDAQSNAGLENGNVVSSFGGDMIGERDYKAHISR</sequence>
<evidence type="ECO:0000313" key="1">
    <source>
        <dbReference type="EMBL" id="KZN61145.1"/>
    </source>
</evidence>